<dbReference type="NCBIfam" id="TIGR01085">
    <property type="entry name" value="murE"/>
    <property type="match status" value="1"/>
</dbReference>
<keyword evidence="7" id="KW-0067">ATP-binding</keyword>
<evidence type="ECO:0000259" key="11">
    <source>
        <dbReference type="Pfam" id="PF08245"/>
    </source>
</evidence>
<evidence type="ECO:0000256" key="1">
    <source>
        <dbReference type="ARBA" id="ARBA00005898"/>
    </source>
</evidence>
<dbReference type="Proteomes" id="UP000242915">
    <property type="component" value="Unassembled WGS sequence"/>
</dbReference>
<dbReference type="SUPFAM" id="SSF53623">
    <property type="entry name" value="MurD-like peptide ligases, catalytic domain"/>
    <property type="match status" value="1"/>
</dbReference>
<dbReference type="GO" id="GO:0009252">
    <property type="term" value="P:peptidoglycan biosynthetic process"/>
    <property type="evidence" value="ECO:0007669"/>
    <property type="project" value="UniProtKB-UniRule"/>
</dbReference>
<proteinExistence type="inferred from homology"/>
<dbReference type="GO" id="GO:0008765">
    <property type="term" value="F:UDP-N-acetylmuramoylalanyl-D-glutamate-2,6-diaminopimelate ligase activity"/>
    <property type="evidence" value="ECO:0007669"/>
    <property type="project" value="UniProtKB-UniRule"/>
</dbReference>
<dbReference type="GO" id="GO:0005737">
    <property type="term" value="C:cytoplasm"/>
    <property type="evidence" value="ECO:0007669"/>
    <property type="project" value="UniProtKB-SubCell"/>
</dbReference>
<evidence type="ECO:0000256" key="2">
    <source>
        <dbReference type="ARBA" id="ARBA00022618"/>
    </source>
</evidence>
<dbReference type="SUPFAM" id="SSF63418">
    <property type="entry name" value="MurE/MurF N-terminal domain"/>
    <property type="match status" value="1"/>
</dbReference>
<comment type="function">
    <text evidence="7">Catalyzes the addition of meso-diaminopimelic acid to the nucleotide precursor UDP-N-acetylmuramoyl-L-alanyl-D-glutamate (UMAG) in the biosynthesis of bacterial cell-wall peptidoglycan.</text>
</comment>
<keyword evidence="7" id="KW-0963">Cytoplasm</keyword>
<dbReference type="InterPro" id="IPR035911">
    <property type="entry name" value="MurE/MurF_N"/>
</dbReference>
<evidence type="ECO:0000313" key="13">
    <source>
        <dbReference type="Proteomes" id="UP000242915"/>
    </source>
</evidence>
<name>A0A239CY36_9PSED</name>
<feature type="binding site" evidence="7">
    <location>
        <begin position="407"/>
        <end position="410"/>
    </location>
    <ligand>
        <name>meso-2,6-diaminopimelate</name>
        <dbReference type="ChEBI" id="CHEBI:57791"/>
    </ligand>
</feature>
<dbReference type="InterPro" id="IPR036615">
    <property type="entry name" value="Mur_ligase_C_dom_sf"/>
</dbReference>
<protein>
    <recommendedName>
        <fullName evidence="7">UDP-N-acetylmuramoyl-L-alanyl-D-glutamate--2,6-diaminopimelate ligase</fullName>
        <ecNumber evidence="7">6.3.2.13</ecNumber>
    </recommendedName>
    <alternativeName>
        <fullName evidence="7">Meso-A2pm-adding enzyme</fullName>
    </alternativeName>
    <alternativeName>
        <fullName evidence="7">Meso-diaminopimelate-adding enzyme</fullName>
    </alternativeName>
    <alternativeName>
        <fullName evidence="7">UDP-MurNAc-L-Ala-D-Glu:meso-diaminopimelate ligase</fullName>
    </alternativeName>
    <alternativeName>
        <fullName evidence="7">UDP-MurNAc-tripeptide synthetase</fullName>
    </alternativeName>
    <alternativeName>
        <fullName evidence="7">UDP-N-acetylmuramyl-tripeptide synthetase</fullName>
    </alternativeName>
</protein>
<comment type="cofactor">
    <cofactor evidence="7">
        <name>Mg(2+)</name>
        <dbReference type="ChEBI" id="CHEBI:18420"/>
    </cofactor>
</comment>
<organism evidence="12 13">
    <name type="scientific">Pseudomonas segetis</name>
    <dbReference type="NCBI Taxonomy" id="298908"/>
    <lineage>
        <taxon>Bacteria</taxon>
        <taxon>Pseudomonadati</taxon>
        <taxon>Pseudomonadota</taxon>
        <taxon>Gammaproteobacteria</taxon>
        <taxon>Pseudomonadales</taxon>
        <taxon>Pseudomonadaceae</taxon>
        <taxon>Pseudomonas</taxon>
    </lineage>
</organism>
<dbReference type="SUPFAM" id="SSF53244">
    <property type="entry name" value="MurD-like peptide ligases, peptide-binding domain"/>
    <property type="match status" value="1"/>
</dbReference>
<accession>A0A239CY36</accession>
<dbReference type="Gene3D" id="3.40.1390.10">
    <property type="entry name" value="MurE/MurF, N-terminal domain"/>
    <property type="match status" value="1"/>
</dbReference>
<keyword evidence="3 7" id="KW-0133">Cell shape</keyword>
<feature type="binding site" evidence="7">
    <location>
        <begin position="150"/>
        <end position="151"/>
    </location>
    <ligand>
        <name>UDP-N-acetyl-alpha-D-muramoyl-L-alanyl-D-glutamate</name>
        <dbReference type="ChEBI" id="CHEBI:83900"/>
    </ligand>
</feature>
<comment type="subcellular location">
    <subcellularLocation>
        <location evidence="7 8">Cytoplasm</location>
    </subcellularLocation>
</comment>
<sequence>MPMPLNQLLPKASSSVLIRELTLDSRKVRPGDLFLAVPGLSQDGREHIADALERGAAAVAYEAGGAFDMSVDKAELVAIKDLAGQLSAIAGRFYGEPSRGLHMVGITGTNGKTSVSQLLAQALDKLGEPCGIVGTLGNGFYNGLAQGLHTTPDPIGVQAVLADLKKSGARALAMEVSSHGLDQGRVAALDFNVAVFTNLSRDHLDYHGTMENYAAAKAKLFAWPNLRCRVINLDDAFGRQLAVQGHESRLISYSLDNAEAYLHCRDVQFDDHGVRATLVTPRGEGNLRSALLGRFNLSNLLAVVGALLGLDYALDEILKVLPGLQGPIGRMQRLGGVEVAGVKQPLVVVDYAHTPDALEKVLEALRPHVKGKLLCVFGCGGDRDRGKRPLMAAVVERLADQVIVTDDNPRSEKPEQIFADIRDGLVNADNAQFIAGRGVAIAQAIGAASADDVIVLAGKGHEDYQEINGVRQPFSDLQEAAKALSAWEVAHA</sequence>
<dbReference type="InterPro" id="IPR013221">
    <property type="entry name" value="Mur_ligase_cen"/>
</dbReference>
<comment type="pathway">
    <text evidence="7 8">Cell wall biogenesis; peptidoglycan biosynthesis.</text>
</comment>
<keyword evidence="4 7" id="KW-0573">Peptidoglycan synthesis</keyword>
<feature type="binding site" evidence="7">
    <location>
        <position position="458"/>
    </location>
    <ligand>
        <name>meso-2,6-diaminopimelate</name>
        <dbReference type="ChEBI" id="CHEBI:57791"/>
    </ligand>
</feature>
<reference evidence="13" key="1">
    <citation type="submission" date="2017-06" db="EMBL/GenBank/DDBJ databases">
        <authorList>
            <person name="Varghese N."/>
            <person name="Submissions S."/>
        </authorList>
    </citation>
    <scope>NUCLEOTIDE SEQUENCE [LARGE SCALE GENOMIC DNA]</scope>
    <source>
        <strain evidence="13">CIP 108523</strain>
    </source>
</reference>
<keyword evidence="7" id="KW-0460">Magnesium</keyword>
<dbReference type="HAMAP" id="MF_00208">
    <property type="entry name" value="MurE"/>
    <property type="match status" value="1"/>
</dbReference>
<feature type="binding site" evidence="7">
    <location>
        <position position="185"/>
    </location>
    <ligand>
        <name>UDP-N-acetyl-alpha-D-muramoyl-L-alanyl-D-glutamate</name>
        <dbReference type="ChEBI" id="CHEBI:83900"/>
    </ligand>
</feature>
<feature type="domain" description="Mur ligase N-terminal catalytic" evidence="9">
    <location>
        <begin position="18"/>
        <end position="94"/>
    </location>
</feature>
<keyword evidence="7 12" id="KW-0436">Ligase</keyword>
<gene>
    <name evidence="7" type="primary">murE</name>
    <name evidence="12" type="ORF">SAMN05216255_1941</name>
</gene>
<dbReference type="InterPro" id="IPR004101">
    <property type="entry name" value="Mur_ligase_C"/>
</dbReference>
<feature type="domain" description="Mur ligase C-terminal" evidence="10">
    <location>
        <begin position="329"/>
        <end position="460"/>
    </location>
</feature>
<evidence type="ECO:0000256" key="7">
    <source>
        <dbReference type="HAMAP-Rule" id="MF_00208"/>
    </source>
</evidence>
<dbReference type="UniPathway" id="UPA00219"/>
<keyword evidence="5 7" id="KW-0131">Cell cycle</keyword>
<dbReference type="RefSeq" id="WP_089359597.1">
    <property type="nucleotide sequence ID" value="NZ_FZOG01000002.1"/>
</dbReference>
<dbReference type="GO" id="GO:0051301">
    <property type="term" value="P:cell division"/>
    <property type="evidence" value="ECO:0007669"/>
    <property type="project" value="UniProtKB-KW"/>
</dbReference>
<evidence type="ECO:0000256" key="8">
    <source>
        <dbReference type="RuleBase" id="RU004135"/>
    </source>
</evidence>
<keyword evidence="13" id="KW-1185">Reference proteome</keyword>
<dbReference type="PANTHER" id="PTHR23135:SF4">
    <property type="entry name" value="UDP-N-ACETYLMURAMOYL-L-ALANYL-D-GLUTAMATE--2,6-DIAMINOPIMELATE LIGASE MURE HOMOLOG, CHLOROPLASTIC"/>
    <property type="match status" value="1"/>
</dbReference>
<dbReference type="GO" id="GO:0071555">
    <property type="term" value="P:cell wall organization"/>
    <property type="evidence" value="ECO:0007669"/>
    <property type="project" value="UniProtKB-KW"/>
</dbReference>
<dbReference type="Pfam" id="PF02875">
    <property type="entry name" value="Mur_ligase_C"/>
    <property type="match status" value="1"/>
</dbReference>
<feature type="binding site" evidence="7">
    <location>
        <position position="25"/>
    </location>
    <ligand>
        <name>UDP-N-acetyl-alpha-D-muramoyl-L-alanyl-D-glutamate</name>
        <dbReference type="ChEBI" id="CHEBI:83900"/>
    </ligand>
</feature>
<dbReference type="GO" id="GO:0000287">
    <property type="term" value="F:magnesium ion binding"/>
    <property type="evidence" value="ECO:0007669"/>
    <property type="project" value="UniProtKB-UniRule"/>
</dbReference>
<feature type="binding site" evidence="7">
    <location>
        <begin position="108"/>
        <end position="114"/>
    </location>
    <ligand>
        <name>ATP</name>
        <dbReference type="ChEBI" id="CHEBI:30616"/>
    </ligand>
</feature>
<feature type="binding site" evidence="7">
    <location>
        <position position="23"/>
    </location>
    <ligand>
        <name>UDP-N-acetyl-alpha-D-muramoyl-L-alanyl-D-glutamate</name>
        <dbReference type="ChEBI" id="CHEBI:83900"/>
    </ligand>
</feature>
<evidence type="ECO:0000256" key="3">
    <source>
        <dbReference type="ARBA" id="ARBA00022960"/>
    </source>
</evidence>
<evidence type="ECO:0000256" key="6">
    <source>
        <dbReference type="ARBA" id="ARBA00023316"/>
    </source>
</evidence>
<feature type="modified residue" description="N6-carboxylysine" evidence="7">
    <location>
        <position position="217"/>
    </location>
</feature>
<dbReference type="EC" id="6.3.2.13" evidence="7"/>
<evidence type="ECO:0000259" key="10">
    <source>
        <dbReference type="Pfam" id="PF02875"/>
    </source>
</evidence>
<dbReference type="Pfam" id="PF08245">
    <property type="entry name" value="Mur_ligase_M"/>
    <property type="match status" value="1"/>
</dbReference>
<feature type="short sequence motif" description="Meso-diaminopimelate recognition motif" evidence="7">
    <location>
        <begin position="407"/>
        <end position="410"/>
    </location>
</feature>
<dbReference type="InterPro" id="IPR000713">
    <property type="entry name" value="Mur_ligase_N"/>
</dbReference>
<evidence type="ECO:0000256" key="4">
    <source>
        <dbReference type="ARBA" id="ARBA00022984"/>
    </source>
</evidence>
<feature type="binding site" evidence="7">
    <location>
        <position position="383"/>
    </location>
    <ligand>
        <name>meso-2,6-diaminopimelate</name>
        <dbReference type="ChEBI" id="CHEBI:57791"/>
    </ligand>
</feature>
<dbReference type="InterPro" id="IPR036565">
    <property type="entry name" value="Mur-like_cat_sf"/>
</dbReference>
<feature type="domain" description="Mur ligase central" evidence="11">
    <location>
        <begin position="106"/>
        <end position="306"/>
    </location>
</feature>
<feature type="binding site" evidence="7">
    <location>
        <position position="462"/>
    </location>
    <ligand>
        <name>meso-2,6-diaminopimelate</name>
        <dbReference type="ChEBI" id="CHEBI:57791"/>
    </ligand>
</feature>
<keyword evidence="2 7" id="KW-0132">Cell division</keyword>
<dbReference type="InterPro" id="IPR005761">
    <property type="entry name" value="UDP-N-AcMur-Glu-dNH2Pim_ligase"/>
</dbReference>
<feature type="binding site" evidence="7">
    <location>
        <position position="177"/>
    </location>
    <ligand>
        <name>UDP-N-acetyl-alpha-D-muramoyl-L-alanyl-D-glutamate</name>
        <dbReference type="ChEBI" id="CHEBI:83900"/>
    </ligand>
</feature>
<dbReference type="AlphaFoldDB" id="A0A239CY36"/>
<evidence type="ECO:0000256" key="5">
    <source>
        <dbReference type="ARBA" id="ARBA00023306"/>
    </source>
</evidence>
<comment type="caution">
    <text evidence="7">Lacks conserved residue(s) required for the propagation of feature annotation.</text>
</comment>
<evidence type="ECO:0000313" key="12">
    <source>
        <dbReference type="EMBL" id="SNS24474.1"/>
    </source>
</evidence>
<dbReference type="NCBIfam" id="NF001124">
    <property type="entry name" value="PRK00139.1-2"/>
    <property type="match status" value="1"/>
</dbReference>
<comment type="PTM">
    <text evidence="7">Carboxylation is probably crucial for Mg(2+) binding and, consequently, for the gamma-phosphate positioning of ATP.</text>
</comment>
<evidence type="ECO:0000259" key="9">
    <source>
        <dbReference type="Pfam" id="PF01225"/>
    </source>
</evidence>
<feature type="binding site" evidence="7">
    <location>
        <position position="183"/>
    </location>
    <ligand>
        <name>UDP-N-acetyl-alpha-D-muramoyl-L-alanyl-D-glutamate</name>
        <dbReference type="ChEBI" id="CHEBI:83900"/>
    </ligand>
</feature>
<dbReference type="Pfam" id="PF01225">
    <property type="entry name" value="Mur_ligase"/>
    <property type="match status" value="1"/>
</dbReference>
<dbReference type="EMBL" id="FZOG01000002">
    <property type="protein sequence ID" value="SNS24474.1"/>
    <property type="molecule type" value="Genomic_DNA"/>
</dbReference>
<comment type="catalytic activity">
    <reaction evidence="7">
        <text>UDP-N-acetyl-alpha-D-muramoyl-L-alanyl-D-glutamate + meso-2,6-diaminopimelate + ATP = UDP-N-acetyl-alpha-D-muramoyl-L-alanyl-gamma-D-glutamyl-meso-2,6-diaminopimelate + ADP + phosphate + H(+)</text>
        <dbReference type="Rhea" id="RHEA:23676"/>
        <dbReference type="ChEBI" id="CHEBI:15378"/>
        <dbReference type="ChEBI" id="CHEBI:30616"/>
        <dbReference type="ChEBI" id="CHEBI:43474"/>
        <dbReference type="ChEBI" id="CHEBI:57791"/>
        <dbReference type="ChEBI" id="CHEBI:83900"/>
        <dbReference type="ChEBI" id="CHEBI:83905"/>
        <dbReference type="ChEBI" id="CHEBI:456216"/>
        <dbReference type="EC" id="6.3.2.13"/>
    </reaction>
</comment>
<dbReference type="GO" id="GO:0008360">
    <property type="term" value="P:regulation of cell shape"/>
    <property type="evidence" value="ECO:0007669"/>
    <property type="project" value="UniProtKB-KW"/>
</dbReference>
<dbReference type="Gene3D" id="3.90.190.20">
    <property type="entry name" value="Mur ligase, C-terminal domain"/>
    <property type="match status" value="1"/>
</dbReference>
<dbReference type="PANTHER" id="PTHR23135">
    <property type="entry name" value="MUR LIGASE FAMILY MEMBER"/>
    <property type="match status" value="1"/>
</dbReference>
<dbReference type="Gene3D" id="3.40.1190.10">
    <property type="entry name" value="Mur-like, catalytic domain"/>
    <property type="match status" value="1"/>
</dbReference>
<keyword evidence="6 7" id="KW-0961">Cell wall biogenesis/degradation</keyword>
<comment type="similarity">
    <text evidence="1 7">Belongs to the MurCDEF family. MurE subfamily.</text>
</comment>
<keyword evidence="7" id="KW-0547">Nucleotide-binding</keyword>
<dbReference type="GO" id="GO:0005524">
    <property type="term" value="F:ATP binding"/>
    <property type="evidence" value="ECO:0007669"/>
    <property type="project" value="UniProtKB-UniRule"/>
</dbReference>
<dbReference type="NCBIfam" id="NF001126">
    <property type="entry name" value="PRK00139.1-4"/>
    <property type="match status" value="1"/>
</dbReference>